<name>A0A9D1G2V9_9FIRM</name>
<keyword evidence="1" id="KW-1133">Transmembrane helix</keyword>
<organism evidence="3 4">
    <name type="scientific">Candidatus Alectryocaccomicrobium excrementavium</name>
    <dbReference type="NCBI Taxonomy" id="2840668"/>
    <lineage>
        <taxon>Bacteria</taxon>
        <taxon>Bacillati</taxon>
        <taxon>Bacillota</taxon>
        <taxon>Clostridia</taxon>
        <taxon>Candidatus Alectryocaccomicrobium</taxon>
    </lineage>
</organism>
<feature type="transmembrane region" description="Helical" evidence="1">
    <location>
        <begin position="39"/>
        <end position="60"/>
    </location>
</feature>
<evidence type="ECO:0000313" key="3">
    <source>
        <dbReference type="EMBL" id="HIS93450.1"/>
    </source>
</evidence>
<dbReference type="Proteomes" id="UP000824140">
    <property type="component" value="Unassembled WGS sequence"/>
</dbReference>
<dbReference type="AlphaFoldDB" id="A0A9D1G2V9"/>
<dbReference type="InterPro" id="IPR055999">
    <property type="entry name" value="DUF7577"/>
</dbReference>
<keyword evidence="1" id="KW-0472">Membrane</keyword>
<sequence>MKSIKPGRGPSMMGGIGAVIAIVFGIVWTLSAAQMGAPGFFPLFGVLFILAGVVQAAYHFKNAGSKNRFSAFDITEEGEEPDPLNERIGAEKERTETVSGAGASGYCPYCGAAVEKDFAYCEKCGKKLPR</sequence>
<keyword evidence="1" id="KW-0812">Transmembrane</keyword>
<dbReference type="EMBL" id="DVJN01000202">
    <property type="protein sequence ID" value="HIS93450.1"/>
    <property type="molecule type" value="Genomic_DNA"/>
</dbReference>
<dbReference type="Pfam" id="PF24463">
    <property type="entry name" value="DUF7577"/>
    <property type="match status" value="1"/>
</dbReference>
<gene>
    <name evidence="3" type="ORF">IAA84_10575</name>
</gene>
<proteinExistence type="predicted"/>
<reference evidence="3" key="1">
    <citation type="submission" date="2020-10" db="EMBL/GenBank/DDBJ databases">
        <authorList>
            <person name="Gilroy R."/>
        </authorList>
    </citation>
    <scope>NUCLEOTIDE SEQUENCE</scope>
    <source>
        <strain evidence="3">13766</strain>
    </source>
</reference>
<evidence type="ECO:0000259" key="2">
    <source>
        <dbReference type="Pfam" id="PF24463"/>
    </source>
</evidence>
<evidence type="ECO:0000313" key="4">
    <source>
        <dbReference type="Proteomes" id="UP000824140"/>
    </source>
</evidence>
<accession>A0A9D1G2V9</accession>
<evidence type="ECO:0000256" key="1">
    <source>
        <dbReference type="SAM" id="Phobius"/>
    </source>
</evidence>
<comment type="caution">
    <text evidence="3">The sequence shown here is derived from an EMBL/GenBank/DDBJ whole genome shotgun (WGS) entry which is preliminary data.</text>
</comment>
<reference evidence="3" key="2">
    <citation type="journal article" date="2021" name="PeerJ">
        <title>Extensive microbial diversity within the chicken gut microbiome revealed by metagenomics and culture.</title>
        <authorList>
            <person name="Gilroy R."/>
            <person name="Ravi A."/>
            <person name="Getino M."/>
            <person name="Pursley I."/>
            <person name="Horton D.L."/>
            <person name="Alikhan N.F."/>
            <person name="Baker D."/>
            <person name="Gharbi K."/>
            <person name="Hall N."/>
            <person name="Watson M."/>
            <person name="Adriaenssens E.M."/>
            <person name="Foster-Nyarko E."/>
            <person name="Jarju S."/>
            <person name="Secka A."/>
            <person name="Antonio M."/>
            <person name="Oren A."/>
            <person name="Chaudhuri R.R."/>
            <person name="La Ragione R."/>
            <person name="Hildebrand F."/>
            <person name="Pallen M.J."/>
        </authorList>
    </citation>
    <scope>NUCLEOTIDE SEQUENCE</scope>
    <source>
        <strain evidence="3">13766</strain>
    </source>
</reference>
<feature type="transmembrane region" description="Helical" evidence="1">
    <location>
        <begin position="12"/>
        <end position="33"/>
    </location>
</feature>
<feature type="domain" description="DUF7577" evidence="2">
    <location>
        <begin position="106"/>
        <end position="129"/>
    </location>
</feature>
<protein>
    <submittedName>
        <fullName evidence="3">Zinc ribbon domain-containing protein</fullName>
    </submittedName>
</protein>